<dbReference type="CDD" id="cd07185">
    <property type="entry name" value="OmpA_C-like"/>
    <property type="match status" value="1"/>
</dbReference>
<dbReference type="RefSeq" id="WP_091507705.1">
    <property type="nucleotide sequence ID" value="NZ_FOLE01000001.1"/>
</dbReference>
<organism evidence="8 9">
    <name type="scientific">Flexibacter flexilis DSM 6793</name>
    <dbReference type="NCBI Taxonomy" id="927664"/>
    <lineage>
        <taxon>Bacteria</taxon>
        <taxon>Pseudomonadati</taxon>
        <taxon>Bacteroidota</taxon>
        <taxon>Cytophagia</taxon>
        <taxon>Cytophagales</taxon>
        <taxon>Flexibacteraceae</taxon>
        <taxon>Flexibacter</taxon>
    </lineage>
</organism>
<dbReference type="InterPro" id="IPR003367">
    <property type="entry name" value="Thrombospondin_3-like_rpt"/>
</dbReference>
<evidence type="ECO:0000256" key="6">
    <source>
        <dbReference type="SAM" id="SignalP"/>
    </source>
</evidence>
<comment type="subcellular location">
    <subcellularLocation>
        <location evidence="1">Cell outer membrane</location>
    </subcellularLocation>
</comment>
<evidence type="ECO:0000256" key="5">
    <source>
        <dbReference type="PROSITE-ProRule" id="PRU00473"/>
    </source>
</evidence>
<dbReference type="InterPro" id="IPR036737">
    <property type="entry name" value="OmpA-like_sf"/>
</dbReference>
<evidence type="ECO:0000256" key="4">
    <source>
        <dbReference type="ARBA" id="ARBA00023237"/>
    </source>
</evidence>
<dbReference type="Pfam" id="PF11751">
    <property type="entry name" value="PorP_SprF"/>
    <property type="match status" value="1"/>
</dbReference>
<evidence type="ECO:0000259" key="7">
    <source>
        <dbReference type="PROSITE" id="PS51123"/>
    </source>
</evidence>
<dbReference type="GO" id="GO:0005509">
    <property type="term" value="F:calcium ion binding"/>
    <property type="evidence" value="ECO:0007669"/>
    <property type="project" value="InterPro"/>
</dbReference>
<dbReference type="InterPro" id="IPR006665">
    <property type="entry name" value="OmpA-like"/>
</dbReference>
<dbReference type="Pfam" id="PF02412">
    <property type="entry name" value="TSP_3"/>
    <property type="match status" value="3"/>
</dbReference>
<name>A0A1I1EIV2_9BACT</name>
<dbReference type="PANTHER" id="PTHR30329:SF21">
    <property type="entry name" value="LIPOPROTEIN YIAD-RELATED"/>
    <property type="match status" value="1"/>
</dbReference>
<dbReference type="GO" id="GO:0009279">
    <property type="term" value="C:cell outer membrane"/>
    <property type="evidence" value="ECO:0007669"/>
    <property type="project" value="UniProtKB-SubCell"/>
</dbReference>
<dbReference type="InterPro" id="IPR019861">
    <property type="entry name" value="PorP/SprF_Bacteroidetes"/>
</dbReference>
<dbReference type="Gene3D" id="4.10.1080.10">
    <property type="entry name" value="TSP type-3 repeat"/>
    <property type="match status" value="1"/>
</dbReference>
<dbReference type="OrthoDB" id="977390at2"/>
<evidence type="ECO:0000256" key="2">
    <source>
        <dbReference type="ARBA" id="ARBA00022729"/>
    </source>
</evidence>
<dbReference type="EMBL" id="FOLE01000001">
    <property type="protein sequence ID" value="SFB86542.1"/>
    <property type="molecule type" value="Genomic_DNA"/>
</dbReference>
<dbReference type="SUPFAM" id="SSF103647">
    <property type="entry name" value="TSP type-3 repeat"/>
    <property type="match status" value="1"/>
</dbReference>
<dbReference type="SUPFAM" id="SSF103088">
    <property type="entry name" value="OmpA-like"/>
    <property type="match status" value="1"/>
</dbReference>
<dbReference type="Proteomes" id="UP000199514">
    <property type="component" value="Unassembled WGS sequence"/>
</dbReference>
<accession>A0A1I1EIV2</accession>
<feature type="domain" description="OmpA-like" evidence="7">
    <location>
        <begin position="529"/>
        <end position="646"/>
    </location>
</feature>
<dbReference type="PANTHER" id="PTHR30329">
    <property type="entry name" value="STATOR ELEMENT OF FLAGELLAR MOTOR COMPLEX"/>
    <property type="match status" value="1"/>
</dbReference>
<reference evidence="8 9" key="1">
    <citation type="submission" date="2016-10" db="EMBL/GenBank/DDBJ databases">
        <authorList>
            <person name="de Groot N.N."/>
        </authorList>
    </citation>
    <scope>NUCLEOTIDE SEQUENCE [LARGE SCALE GENOMIC DNA]</scope>
    <source>
        <strain evidence="8 9">DSM 6793</strain>
    </source>
</reference>
<dbReference type="Gene3D" id="2.60.40.1120">
    <property type="entry name" value="Carboxypeptidase-like, regulatory domain"/>
    <property type="match status" value="1"/>
</dbReference>
<sequence length="646" mass="69657">MKISKKIYIAAGLLSLSWASMAQNVYYSQFHHAPTLTNPAAVATKNEMSVMLNYRRQWAGVGDGYSTPALSFSRALLKGNDADKRFGGVSVTILQDRTGENGYVQTTGGTVGYAHNVRLSEKLFVALGLQAGVYQRRLDGDRLTTGSQWIGGTYDPNAPINESIGGENKTFAQLNGGLMFYGQNAEGEQTFSLGASLYNLNQPETGNTFSNKLSQNLQVTGSVVAWKNDQYSIVPNARFVQQSNKSQQLNVGSLFRYHTAPQSHLGLGAWYSWDNAVVAMVEWYQPSYIVGLSYDLGASSLKNNGKTVGAPELALAWRKTIGQKIEKPKDTDKDGIVDTEDECPMLAGLPELKGCPDADGDGVADKNDKCPSVAGEKALAGCPDADKDGVADADDECVNVAGLPKFKGCPDTDGDGVADKDDTCPNEKGTAENKGCPVLTTLRGKVLNAKTKQPINAEVTIETIDNQAVANINSDSTTGAFAAAPLASANKTYKIFAKKQGFLAESVDVKDKEGKQSHDLETEILLQPIAAGMKTELKHLNFEPSKAVILAESYPELDKWIVWLKENPKATLEIAGHTDNTGDAKKNLGLSLERAKAIKTYLVSKGIKANRLQTKGYGQTKPVADNATDEGKLKNRRVELIVLRSK</sequence>
<dbReference type="PRINTS" id="PR01021">
    <property type="entry name" value="OMPADOMAIN"/>
</dbReference>
<dbReference type="PROSITE" id="PS51123">
    <property type="entry name" value="OMPA_2"/>
    <property type="match status" value="1"/>
</dbReference>
<dbReference type="GO" id="GO:0007155">
    <property type="term" value="P:cell adhesion"/>
    <property type="evidence" value="ECO:0007669"/>
    <property type="project" value="InterPro"/>
</dbReference>
<keyword evidence="2 6" id="KW-0732">Signal</keyword>
<protein>
    <submittedName>
        <fullName evidence="8">Type IX secretion system membrane protein, PorP/SprF family</fullName>
    </submittedName>
</protein>
<feature type="signal peptide" evidence="6">
    <location>
        <begin position="1"/>
        <end position="22"/>
    </location>
</feature>
<evidence type="ECO:0000256" key="1">
    <source>
        <dbReference type="ARBA" id="ARBA00004442"/>
    </source>
</evidence>
<keyword evidence="4" id="KW-0998">Cell outer membrane</keyword>
<dbReference type="Pfam" id="PF00691">
    <property type="entry name" value="OmpA"/>
    <property type="match status" value="1"/>
</dbReference>
<evidence type="ECO:0000313" key="9">
    <source>
        <dbReference type="Proteomes" id="UP000199514"/>
    </source>
</evidence>
<dbReference type="InterPro" id="IPR028974">
    <property type="entry name" value="TSP_type-3_rpt"/>
</dbReference>
<dbReference type="InterPro" id="IPR050330">
    <property type="entry name" value="Bact_OuterMem_StrucFunc"/>
</dbReference>
<dbReference type="InterPro" id="IPR006664">
    <property type="entry name" value="OMP_bac"/>
</dbReference>
<keyword evidence="3 5" id="KW-0472">Membrane</keyword>
<gene>
    <name evidence="8" type="ORF">SAMN05421780_101810</name>
</gene>
<keyword evidence="9" id="KW-1185">Reference proteome</keyword>
<dbReference type="AlphaFoldDB" id="A0A1I1EIV2"/>
<dbReference type="Gene3D" id="3.30.1330.60">
    <property type="entry name" value="OmpA-like domain"/>
    <property type="match status" value="1"/>
</dbReference>
<dbReference type="NCBIfam" id="TIGR03519">
    <property type="entry name" value="T9SS_PorP_fam"/>
    <property type="match status" value="1"/>
</dbReference>
<evidence type="ECO:0000256" key="3">
    <source>
        <dbReference type="ARBA" id="ARBA00023136"/>
    </source>
</evidence>
<evidence type="ECO:0000313" key="8">
    <source>
        <dbReference type="EMBL" id="SFB86542.1"/>
    </source>
</evidence>
<feature type="chain" id="PRO_5011755718" evidence="6">
    <location>
        <begin position="23"/>
        <end position="646"/>
    </location>
</feature>
<dbReference type="STRING" id="927664.SAMN05421780_101810"/>
<proteinExistence type="predicted"/>